<comment type="subcellular location">
    <subcellularLocation>
        <location evidence="5">Nucleus</location>
    </subcellularLocation>
</comment>
<dbReference type="SMART" id="SM00425">
    <property type="entry name" value="TBOX"/>
    <property type="match status" value="1"/>
</dbReference>
<dbReference type="GO" id="GO:0000978">
    <property type="term" value="F:RNA polymerase II cis-regulatory region sequence-specific DNA binding"/>
    <property type="evidence" value="ECO:0007669"/>
    <property type="project" value="InterPro"/>
</dbReference>
<dbReference type="PROSITE" id="PS50252">
    <property type="entry name" value="TBOX_3"/>
    <property type="match status" value="1"/>
</dbReference>
<dbReference type="CDD" id="cd00182">
    <property type="entry name" value="T-box"/>
    <property type="match status" value="1"/>
</dbReference>
<evidence type="ECO:0000256" key="3">
    <source>
        <dbReference type="ARBA" id="ARBA00023163"/>
    </source>
</evidence>
<keyword evidence="3" id="KW-0804">Transcription</keyword>
<keyword evidence="9" id="KW-1185">Reference proteome</keyword>
<reference evidence="9" key="1">
    <citation type="submission" date="2011-07" db="EMBL/GenBank/DDBJ databases">
        <authorList>
            <consortium name="Caenorhabditis brenneri Sequencing and Analysis Consortium"/>
            <person name="Wilson R.K."/>
        </authorList>
    </citation>
    <scope>NUCLEOTIDE SEQUENCE [LARGE SCALE GENOMIC DNA]</scope>
    <source>
        <strain evidence="9">PB2801</strain>
    </source>
</reference>
<dbReference type="InterPro" id="IPR046360">
    <property type="entry name" value="T-box_DNA-bd"/>
</dbReference>
<sequence>MLSHPTIAVTLSPEVDLIWRKCHKLGNEMSVGTIARRIFPTLEYNITGLDPDSFYRISLHLDSNDNKKVSVKGSRKIWHWKELQTGKEWMKKKFSFDSVRIINKKLPEDDGSDVIYCPSGYWYSPVMTIYKDDLPIHTSCILHTVFKAVTYFHSKELRDYKSTRSKYARNGFIRKRDADQRMPFSVEEPRSPAQGTSTASENCFTAQSMSSTLSYSPISEVTTPLIPPTINPIFFNMLPVYQNLNLLFNPFCNPMGNLLTNVFHSPSITPPTNSTTPADKATDDDEEEEINVTDL</sequence>
<feature type="region of interest" description="Disordered" evidence="6">
    <location>
        <begin position="268"/>
        <end position="295"/>
    </location>
</feature>
<evidence type="ECO:0000256" key="6">
    <source>
        <dbReference type="SAM" id="MobiDB-lite"/>
    </source>
</evidence>
<dbReference type="Gene3D" id="2.60.40.820">
    <property type="entry name" value="Transcription factor, T-box"/>
    <property type="match status" value="1"/>
</dbReference>
<dbReference type="GO" id="GO:0000981">
    <property type="term" value="F:DNA-binding transcription factor activity, RNA polymerase II-specific"/>
    <property type="evidence" value="ECO:0007669"/>
    <property type="project" value="TreeGrafter"/>
</dbReference>
<dbReference type="OrthoDB" id="6119313at2759"/>
<dbReference type="InterPro" id="IPR036960">
    <property type="entry name" value="T-box_sf"/>
</dbReference>
<dbReference type="Proteomes" id="UP000008068">
    <property type="component" value="Unassembled WGS sequence"/>
</dbReference>
<dbReference type="STRING" id="135651.G0PLC9"/>
<protein>
    <recommendedName>
        <fullName evidence="7">T-box domain-containing protein</fullName>
    </recommendedName>
</protein>
<dbReference type="PANTHER" id="PTHR11267">
    <property type="entry name" value="T-BOX PROTEIN-RELATED"/>
    <property type="match status" value="1"/>
</dbReference>
<evidence type="ECO:0000259" key="7">
    <source>
        <dbReference type="PROSITE" id="PS50252"/>
    </source>
</evidence>
<dbReference type="EMBL" id="GL381062">
    <property type="protein sequence ID" value="EGT34492.1"/>
    <property type="molecule type" value="Genomic_DNA"/>
</dbReference>
<evidence type="ECO:0000256" key="1">
    <source>
        <dbReference type="ARBA" id="ARBA00023015"/>
    </source>
</evidence>
<feature type="compositionally biased region" description="Acidic residues" evidence="6">
    <location>
        <begin position="282"/>
        <end position="295"/>
    </location>
</feature>
<dbReference type="GO" id="GO:0045893">
    <property type="term" value="P:positive regulation of DNA-templated transcription"/>
    <property type="evidence" value="ECO:0007669"/>
    <property type="project" value="InterPro"/>
</dbReference>
<dbReference type="SUPFAM" id="SSF49417">
    <property type="entry name" value="p53-like transcription factors"/>
    <property type="match status" value="1"/>
</dbReference>
<dbReference type="PANTHER" id="PTHR11267:SF59">
    <property type="entry name" value="T-BOX PROTEIN 11-RELATED"/>
    <property type="match status" value="1"/>
</dbReference>
<evidence type="ECO:0000256" key="5">
    <source>
        <dbReference type="PROSITE-ProRule" id="PRU00201"/>
    </source>
</evidence>
<dbReference type="eggNOG" id="KOG3585">
    <property type="taxonomic scope" value="Eukaryota"/>
</dbReference>
<dbReference type="GO" id="GO:0000785">
    <property type="term" value="C:chromatin"/>
    <property type="evidence" value="ECO:0007669"/>
    <property type="project" value="TreeGrafter"/>
</dbReference>
<dbReference type="Pfam" id="PF00907">
    <property type="entry name" value="T-box"/>
    <property type="match status" value="1"/>
</dbReference>
<keyword evidence="2 5" id="KW-0238">DNA-binding</keyword>
<feature type="domain" description="T-box" evidence="7">
    <location>
        <begin position="18"/>
        <end position="169"/>
    </location>
</feature>
<dbReference type="HOGENOM" id="CLU_032588_1_0_1"/>
<comment type="caution">
    <text evidence="5">Lacks conserved residue(s) required for the propagation of feature annotation.</text>
</comment>
<dbReference type="GO" id="GO:0005634">
    <property type="term" value="C:nucleus"/>
    <property type="evidence" value="ECO:0007669"/>
    <property type="project" value="UniProtKB-SubCell"/>
</dbReference>
<evidence type="ECO:0000256" key="4">
    <source>
        <dbReference type="ARBA" id="ARBA00023242"/>
    </source>
</evidence>
<dbReference type="InterPro" id="IPR001699">
    <property type="entry name" value="TF_T-box"/>
</dbReference>
<dbReference type="OMA" id="ENCFTAQ"/>
<dbReference type="GO" id="GO:0001708">
    <property type="term" value="P:cell fate specification"/>
    <property type="evidence" value="ECO:0007669"/>
    <property type="project" value="TreeGrafter"/>
</dbReference>
<name>G0PLC9_CAEBE</name>
<gene>
    <name evidence="8" type="ORF">CAEBREN_13582</name>
</gene>
<dbReference type="PRINTS" id="PR00937">
    <property type="entry name" value="TBOX"/>
</dbReference>
<evidence type="ECO:0000313" key="8">
    <source>
        <dbReference type="EMBL" id="EGT34492.1"/>
    </source>
</evidence>
<accession>G0PLC9</accession>
<feature type="region of interest" description="Disordered" evidence="6">
    <location>
        <begin position="179"/>
        <end position="201"/>
    </location>
</feature>
<evidence type="ECO:0000256" key="2">
    <source>
        <dbReference type="ARBA" id="ARBA00023125"/>
    </source>
</evidence>
<dbReference type="InParanoid" id="G0PLC9"/>
<dbReference type="AlphaFoldDB" id="G0PLC9"/>
<proteinExistence type="predicted"/>
<organism evidence="9">
    <name type="scientific">Caenorhabditis brenneri</name>
    <name type="common">Nematode worm</name>
    <dbReference type="NCBI Taxonomy" id="135651"/>
    <lineage>
        <taxon>Eukaryota</taxon>
        <taxon>Metazoa</taxon>
        <taxon>Ecdysozoa</taxon>
        <taxon>Nematoda</taxon>
        <taxon>Chromadorea</taxon>
        <taxon>Rhabditida</taxon>
        <taxon>Rhabditina</taxon>
        <taxon>Rhabditomorpha</taxon>
        <taxon>Rhabditoidea</taxon>
        <taxon>Rhabditidae</taxon>
        <taxon>Peloderinae</taxon>
        <taxon>Caenorhabditis</taxon>
    </lineage>
</organism>
<keyword evidence="4 5" id="KW-0539">Nucleus</keyword>
<keyword evidence="1" id="KW-0805">Transcription regulation</keyword>
<feature type="compositionally biased region" description="Low complexity" evidence="6">
    <location>
        <begin position="268"/>
        <end position="277"/>
    </location>
</feature>
<evidence type="ECO:0000313" key="9">
    <source>
        <dbReference type="Proteomes" id="UP000008068"/>
    </source>
</evidence>
<dbReference type="InterPro" id="IPR008967">
    <property type="entry name" value="p53-like_TF_DNA-bd_sf"/>
</dbReference>